<dbReference type="EMBL" id="LR796575">
    <property type="protein sequence ID" value="CAB4153020.1"/>
    <property type="molecule type" value="Genomic_DNA"/>
</dbReference>
<name>A0A6J5N7B0_9CAUD</name>
<gene>
    <name evidence="1" type="ORF">UFOVP617_45</name>
</gene>
<evidence type="ECO:0000313" key="1">
    <source>
        <dbReference type="EMBL" id="CAB4153020.1"/>
    </source>
</evidence>
<reference evidence="1" key="1">
    <citation type="submission" date="2020-04" db="EMBL/GenBank/DDBJ databases">
        <authorList>
            <person name="Chiriac C."/>
            <person name="Salcher M."/>
            <person name="Ghai R."/>
            <person name="Kavagutti S V."/>
        </authorList>
    </citation>
    <scope>NUCLEOTIDE SEQUENCE</scope>
</reference>
<accession>A0A6J5N7B0</accession>
<proteinExistence type="predicted"/>
<sequence>MELTNNFYVLSFAEAKQPEYREKRGQGYIEFGDRNDYPAYLLEMYNKSAKHQAIVRGKVNYIIGNGWAVKESDPAAEAFIKNVNSFGEGLNDLTRKVDIDIEVFGGAYLELIWSEFGEQLIDINHIDYTKIRSNKDNTEFWYKQDWADRKSDPVIIPAFNTKTRQGKQILYIKEYRPGMQTYALPGYMGALNYIESDIEVSKHVLGNAQTGFSASKLITLPNGEPSNEEKGNIERRFEKRFTGSDGKKFILNFVNDPSRKAIVEDLGASDLTKEDFGKVDTMIQQNIFAGHQITTPSLFGISEPGKLGTRTEMRDGYEIFKNTYVNDKQQFLESIFNMLARLKGAKQDIYIQPVEPISFEFSENIIAQVAPKEWILEKMGIDPTKYGVQPDLINTTQPQTQSINEHLKGLKGREWQNMQRIVREFNKGKITRDQAVAMLRNGYGLTDEDMITWLGEDEAMPAKFNDDVIGVFAQFGESASAYSFLKKKTVKFKTVEAMADNEILSLEFADVILNDLEKSIIDLITKDNLITPEVLADVTNADLKVINDTLGRLEAEGILQARTVGGIISRSPIKPLSKLAPGQKADTTTFKVMYSYEWRTEVPTDQRDTAAHPSREFCRKLISLDKLYSRADIENISARLGYSVFDRGGGWWGDSPSCRHTWMSNIVIKK</sequence>
<evidence type="ECO:0008006" key="2">
    <source>
        <dbReference type="Google" id="ProtNLM"/>
    </source>
</evidence>
<organism evidence="1">
    <name type="scientific">uncultured Caudovirales phage</name>
    <dbReference type="NCBI Taxonomy" id="2100421"/>
    <lineage>
        <taxon>Viruses</taxon>
        <taxon>Duplodnaviria</taxon>
        <taxon>Heunggongvirae</taxon>
        <taxon>Uroviricota</taxon>
        <taxon>Caudoviricetes</taxon>
        <taxon>Peduoviridae</taxon>
        <taxon>Maltschvirus</taxon>
        <taxon>Maltschvirus maltsch</taxon>
    </lineage>
</organism>
<protein>
    <recommendedName>
        <fullName evidence="2">Bacteriophage/Gene transfer agent portal protein</fullName>
    </recommendedName>
</protein>